<dbReference type="InterPro" id="IPR013106">
    <property type="entry name" value="Ig_V-set"/>
</dbReference>
<dbReference type="Gene3D" id="2.60.40.10">
    <property type="entry name" value="Immunoglobulins"/>
    <property type="match status" value="4"/>
</dbReference>
<dbReference type="Pfam" id="PF07686">
    <property type="entry name" value="V-set"/>
    <property type="match status" value="3"/>
</dbReference>
<dbReference type="InterPro" id="IPR036179">
    <property type="entry name" value="Ig-like_dom_sf"/>
</dbReference>
<dbReference type="SMART" id="SM00408">
    <property type="entry name" value="IGc2"/>
    <property type="match status" value="3"/>
</dbReference>
<dbReference type="SUPFAM" id="SSF48726">
    <property type="entry name" value="Immunoglobulin"/>
    <property type="match status" value="4"/>
</dbReference>
<dbReference type="PANTHER" id="PTHR19367">
    <property type="entry name" value="T-CELL RECEPTOR ALPHA CHAIN V REGION"/>
    <property type="match status" value="1"/>
</dbReference>
<evidence type="ECO:0000256" key="1">
    <source>
        <dbReference type="ARBA" id="ARBA00022729"/>
    </source>
</evidence>
<feature type="domain" description="Ig-like" evidence="8">
    <location>
        <begin position="5"/>
        <end position="129"/>
    </location>
</feature>
<evidence type="ECO:0000313" key="10">
    <source>
        <dbReference type="Proteomes" id="UP001488838"/>
    </source>
</evidence>
<evidence type="ECO:0000256" key="3">
    <source>
        <dbReference type="ARBA" id="ARBA00023130"/>
    </source>
</evidence>
<dbReference type="InterPro" id="IPR051287">
    <property type="entry name" value="TCR_variable_region"/>
</dbReference>
<dbReference type="Proteomes" id="UP001488838">
    <property type="component" value="Unassembled WGS sequence"/>
</dbReference>
<dbReference type="PANTHER" id="PTHR19367:SF44">
    <property type="entry name" value="T CELL RECEPTOR ALPHA VARIABLE 6N-6"/>
    <property type="match status" value="1"/>
</dbReference>
<feature type="signal peptide" evidence="7">
    <location>
        <begin position="1"/>
        <end position="20"/>
    </location>
</feature>
<accession>A0AAW0H9C8</accession>
<evidence type="ECO:0000256" key="5">
    <source>
        <dbReference type="ARBA" id="ARBA00023319"/>
    </source>
</evidence>
<gene>
    <name evidence="9" type="ORF">U0070_012418</name>
</gene>
<evidence type="ECO:0000256" key="6">
    <source>
        <dbReference type="ARBA" id="ARBA00043266"/>
    </source>
</evidence>
<dbReference type="EMBL" id="JBBHLL010000703">
    <property type="protein sequence ID" value="KAK7798389.1"/>
    <property type="molecule type" value="Genomic_DNA"/>
</dbReference>
<dbReference type="InterPro" id="IPR003598">
    <property type="entry name" value="Ig_sub2"/>
</dbReference>
<evidence type="ECO:0000256" key="2">
    <source>
        <dbReference type="ARBA" id="ARBA00022859"/>
    </source>
</evidence>
<keyword evidence="4" id="KW-0675">Receptor</keyword>
<dbReference type="InterPro" id="IPR003599">
    <property type="entry name" value="Ig_sub"/>
</dbReference>
<keyword evidence="6" id="KW-1279">T cell receptor</keyword>
<dbReference type="SMART" id="SM00409">
    <property type="entry name" value="IG"/>
    <property type="match status" value="4"/>
</dbReference>
<evidence type="ECO:0000313" key="9">
    <source>
        <dbReference type="EMBL" id="KAK7798389.1"/>
    </source>
</evidence>
<reference evidence="9 10" key="1">
    <citation type="journal article" date="2023" name="bioRxiv">
        <title>Conserved and derived expression patterns and positive selection on dental genes reveal complex evolutionary context of ever-growing rodent molars.</title>
        <authorList>
            <person name="Calamari Z.T."/>
            <person name="Song A."/>
            <person name="Cohen E."/>
            <person name="Akter M."/>
            <person name="Roy R.D."/>
            <person name="Hallikas O."/>
            <person name="Christensen M.M."/>
            <person name="Li P."/>
            <person name="Marangoni P."/>
            <person name="Jernvall J."/>
            <person name="Klein O.D."/>
        </authorList>
    </citation>
    <scope>NUCLEOTIDE SEQUENCE [LARGE SCALE GENOMIC DNA]</scope>
    <source>
        <strain evidence="9">V071</strain>
    </source>
</reference>
<keyword evidence="10" id="KW-1185">Reference proteome</keyword>
<dbReference type="InterPro" id="IPR007110">
    <property type="entry name" value="Ig-like_dom"/>
</dbReference>
<dbReference type="SMART" id="SM00406">
    <property type="entry name" value="IGv"/>
    <property type="match status" value="4"/>
</dbReference>
<sequence>MNSFPELVIALFLMFGESNGDSVTQTEGHLTLSEGTSLTVNCSYETKQYPALLWYVQYPGEGPQLLFRVSKANDKGSSRGFEATYDEGSTSFHLRKSSVQESDSAVYYCALRRTRGDSVTQTEDQMVISEGRFLTINCTYILTNVVSPALFWYVQYPGESLQFLLKVITAGAKGSSRGFEATYDKGSSSFHLQKASVQESDSAVYYCALSDTVAETAEGAEHKLKGSSSEKVEQVQLWPQGVAGKTQVEQSPKSLVVLQGENCTFHCNYTVSPAYNLRWYRQDTVRGLVSLAVMSYIENEMSNGRYSAILNADAKHSTLNITAAQLEDTAFYICVVGAPCFTGVRSQQKLQQNSELLSVPEGTVASLNCTFSECTFDNFRWHRQQPEKGPELLTSIFSSGEKEEGRFTIHLNKDSRLVFLHIRVAQPSDSAVYFCAVRTQCCPGT</sequence>
<protein>
    <recommendedName>
        <fullName evidence="8">Ig-like domain-containing protein</fullName>
    </recommendedName>
</protein>
<organism evidence="9 10">
    <name type="scientific">Myodes glareolus</name>
    <name type="common">Bank vole</name>
    <name type="synonym">Clethrionomys glareolus</name>
    <dbReference type="NCBI Taxonomy" id="447135"/>
    <lineage>
        <taxon>Eukaryota</taxon>
        <taxon>Metazoa</taxon>
        <taxon>Chordata</taxon>
        <taxon>Craniata</taxon>
        <taxon>Vertebrata</taxon>
        <taxon>Euteleostomi</taxon>
        <taxon>Mammalia</taxon>
        <taxon>Eutheria</taxon>
        <taxon>Euarchontoglires</taxon>
        <taxon>Glires</taxon>
        <taxon>Rodentia</taxon>
        <taxon>Myomorpha</taxon>
        <taxon>Muroidea</taxon>
        <taxon>Cricetidae</taxon>
        <taxon>Arvicolinae</taxon>
        <taxon>Myodes</taxon>
    </lineage>
</organism>
<dbReference type="GO" id="GO:0002250">
    <property type="term" value="P:adaptive immune response"/>
    <property type="evidence" value="ECO:0007669"/>
    <property type="project" value="UniProtKB-KW"/>
</dbReference>
<dbReference type="InterPro" id="IPR013783">
    <property type="entry name" value="Ig-like_fold"/>
</dbReference>
<name>A0AAW0H9C8_MYOGA</name>
<keyword evidence="1 7" id="KW-0732">Signal</keyword>
<dbReference type="PROSITE" id="PS50835">
    <property type="entry name" value="IG_LIKE"/>
    <property type="match status" value="4"/>
</dbReference>
<proteinExistence type="predicted"/>
<feature type="domain" description="Ig-like" evidence="8">
    <location>
        <begin position="130"/>
        <end position="225"/>
    </location>
</feature>
<evidence type="ECO:0000259" key="8">
    <source>
        <dbReference type="PROSITE" id="PS50835"/>
    </source>
</evidence>
<evidence type="ECO:0000256" key="4">
    <source>
        <dbReference type="ARBA" id="ARBA00023170"/>
    </source>
</evidence>
<comment type="caution">
    <text evidence="9">The sequence shown here is derived from an EMBL/GenBank/DDBJ whole genome shotgun (WGS) entry which is preliminary data.</text>
</comment>
<dbReference type="AlphaFoldDB" id="A0AAW0H9C8"/>
<dbReference type="GO" id="GO:0042101">
    <property type="term" value="C:T cell receptor complex"/>
    <property type="evidence" value="ECO:0007669"/>
    <property type="project" value="UniProtKB-KW"/>
</dbReference>
<keyword evidence="3" id="KW-1064">Adaptive immunity</keyword>
<keyword evidence="5" id="KW-0393">Immunoglobulin domain</keyword>
<feature type="domain" description="Ig-like" evidence="8">
    <location>
        <begin position="359"/>
        <end position="445"/>
    </location>
</feature>
<evidence type="ECO:0000256" key="7">
    <source>
        <dbReference type="SAM" id="SignalP"/>
    </source>
</evidence>
<feature type="chain" id="PRO_5043530452" description="Ig-like domain-containing protein" evidence="7">
    <location>
        <begin position="21"/>
        <end position="445"/>
    </location>
</feature>
<feature type="domain" description="Ig-like" evidence="8">
    <location>
        <begin position="239"/>
        <end position="351"/>
    </location>
</feature>
<keyword evidence="2" id="KW-0391">Immunity</keyword>